<dbReference type="InterPro" id="IPR045187">
    <property type="entry name" value="CcO_II"/>
</dbReference>
<dbReference type="PANTHER" id="PTHR22888:SF9">
    <property type="entry name" value="CYTOCHROME C OXIDASE SUBUNIT 2"/>
    <property type="match status" value="1"/>
</dbReference>
<organism evidence="10 11">
    <name type="scientific">Cinnamomum micranthum f. kanehirae</name>
    <dbReference type="NCBI Taxonomy" id="337451"/>
    <lineage>
        <taxon>Eukaryota</taxon>
        <taxon>Viridiplantae</taxon>
        <taxon>Streptophyta</taxon>
        <taxon>Embryophyta</taxon>
        <taxon>Tracheophyta</taxon>
        <taxon>Spermatophyta</taxon>
        <taxon>Magnoliopsida</taxon>
        <taxon>Magnoliidae</taxon>
        <taxon>Laurales</taxon>
        <taxon>Lauraceae</taxon>
        <taxon>Cinnamomum</taxon>
    </lineage>
</organism>
<dbReference type="Pfam" id="PF02790">
    <property type="entry name" value="COX2_TM"/>
    <property type="match status" value="1"/>
</dbReference>
<comment type="similarity">
    <text evidence="2">Belongs to the cytochrome c oxidase subunit 2 family.</text>
</comment>
<evidence type="ECO:0000256" key="3">
    <source>
        <dbReference type="ARBA" id="ARBA00022692"/>
    </source>
</evidence>
<evidence type="ECO:0000256" key="8">
    <source>
        <dbReference type="SAM" id="Phobius"/>
    </source>
</evidence>
<gene>
    <name evidence="10" type="ORF">CKAN_02727200</name>
</gene>
<dbReference type="Gene3D" id="1.10.287.90">
    <property type="match status" value="1"/>
</dbReference>
<evidence type="ECO:0000256" key="1">
    <source>
        <dbReference type="ARBA" id="ARBA00004225"/>
    </source>
</evidence>
<evidence type="ECO:0000256" key="5">
    <source>
        <dbReference type="ARBA" id="ARBA00023128"/>
    </source>
</evidence>
<proteinExistence type="inferred from homology"/>
<evidence type="ECO:0000256" key="7">
    <source>
        <dbReference type="SAM" id="MobiDB-lite"/>
    </source>
</evidence>
<dbReference type="PROSITE" id="PS50999">
    <property type="entry name" value="COX2_TM"/>
    <property type="match status" value="1"/>
</dbReference>
<evidence type="ECO:0000313" key="10">
    <source>
        <dbReference type="EMBL" id="RWR97813.1"/>
    </source>
</evidence>
<dbReference type="InterPro" id="IPR011759">
    <property type="entry name" value="Cyt_c_oxidase_su2_TM_dom"/>
</dbReference>
<dbReference type="AlphaFoldDB" id="A0A3S4Q217"/>
<evidence type="ECO:0000256" key="6">
    <source>
        <dbReference type="ARBA" id="ARBA00023136"/>
    </source>
</evidence>
<accession>A0A3S4Q217</accession>
<evidence type="ECO:0000313" key="11">
    <source>
        <dbReference type="Proteomes" id="UP000283530"/>
    </source>
</evidence>
<evidence type="ECO:0000259" key="9">
    <source>
        <dbReference type="PROSITE" id="PS50999"/>
    </source>
</evidence>
<dbReference type="InterPro" id="IPR036257">
    <property type="entry name" value="Cyt_c_oxidase_su2_TM_sf"/>
</dbReference>
<name>A0A3S4Q217_9MAGN</name>
<feature type="compositionally biased region" description="Basic and acidic residues" evidence="7">
    <location>
        <begin position="54"/>
        <end position="66"/>
    </location>
</feature>
<dbReference type="PANTHER" id="PTHR22888">
    <property type="entry name" value="CYTOCHROME C OXIDASE, SUBUNIT II"/>
    <property type="match status" value="1"/>
</dbReference>
<keyword evidence="4 8" id="KW-1133">Transmembrane helix</keyword>
<keyword evidence="6 8" id="KW-0472">Membrane</keyword>
<keyword evidence="5" id="KW-0496">Mitochondrion</keyword>
<feature type="transmembrane region" description="Helical" evidence="8">
    <location>
        <begin position="117"/>
        <end position="141"/>
    </location>
</feature>
<dbReference type="PRINTS" id="PR01166">
    <property type="entry name" value="CYCOXIDASEII"/>
</dbReference>
<dbReference type="EMBL" id="QPKB01000072">
    <property type="protein sequence ID" value="RWR97813.1"/>
    <property type="molecule type" value="Genomic_DNA"/>
</dbReference>
<comment type="subcellular location">
    <subcellularLocation>
        <location evidence="1">Mitochondrion membrane</location>
        <topology evidence="1">Multi-pass membrane protein</topology>
    </subcellularLocation>
</comment>
<dbReference type="GO" id="GO:0004129">
    <property type="term" value="F:cytochrome-c oxidase activity"/>
    <property type="evidence" value="ECO:0007669"/>
    <property type="project" value="InterPro"/>
</dbReference>
<keyword evidence="3 8" id="KW-0812">Transmembrane</keyword>
<dbReference type="OrthoDB" id="539285at2759"/>
<protein>
    <submittedName>
        <fullName evidence="10">Cytochrome c oxidase subunit 2 mitochondrion</fullName>
    </submittedName>
</protein>
<feature type="transmembrane region" description="Helical" evidence="8">
    <location>
        <begin position="161"/>
        <end position="180"/>
    </location>
</feature>
<feature type="region of interest" description="Disordered" evidence="7">
    <location>
        <begin position="14"/>
        <end position="66"/>
    </location>
</feature>
<dbReference type="GO" id="GO:0042773">
    <property type="term" value="P:ATP synthesis coupled electron transport"/>
    <property type="evidence" value="ECO:0007669"/>
    <property type="project" value="TreeGrafter"/>
</dbReference>
<feature type="compositionally biased region" description="Basic and acidic residues" evidence="7">
    <location>
        <begin position="15"/>
        <end position="26"/>
    </location>
</feature>
<dbReference type="SUPFAM" id="SSF81464">
    <property type="entry name" value="Cytochrome c oxidase subunit II-like, transmembrane region"/>
    <property type="match status" value="1"/>
</dbReference>
<keyword evidence="11" id="KW-1185">Reference proteome</keyword>
<dbReference type="Proteomes" id="UP000283530">
    <property type="component" value="Unassembled WGS sequence"/>
</dbReference>
<feature type="domain" description="Cytochrome oxidase subunit II transmembrane region profile" evidence="9">
    <location>
        <begin position="91"/>
        <end position="186"/>
    </location>
</feature>
<dbReference type="STRING" id="337451.A0A3S4Q217"/>
<evidence type="ECO:0000256" key="4">
    <source>
        <dbReference type="ARBA" id="ARBA00022989"/>
    </source>
</evidence>
<dbReference type="GO" id="GO:0031966">
    <property type="term" value="C:mitochondrial membrane"/>
    <property type="evidence" value="ECO:0007669"/>
    <property type="project" value="UniProtKB-SubCell"/>
</dbReference>
<evidence type="ECO:0000256" key="2">
    <source>
        <dbReference type="ARBA" id="ARBA00007866"/>
    </source>
</evidence>
<reference evidence="10 11" key="1">
    <citation type="journal article" date="2019" name="Nat. Plants">
        <title>Stout camphor tree genome fills gaps in understanding of flowering plant genome evolution.</title>
        <authorList>
            <person name="Chaw S.M."/>
            <person name="Liu Y.C."/>
            <person name="Wu Y.W."/>
            <person name="Wang H.Y."/>
            <person name="Lin C.I."/>
            <person name="Wu C.S."/>
            <person name="Ke H.M."/>
            <person name="Chang L.Y."/>
            <person name="Hsu C.Y."/>
            <person name="Yang H.T."/>
            <person name="Sudianto E."/>
            <person name="Hsu M.H."/>
            <person name="Wu K.P."/>
            <person name="Wang L.N."/>
            <person name="Leebens-Mack J.H."/>
            <person name="Tsai I.J."/>
        </authorList>
    </citation>
    <scope>NUCLEOTIDE SEQUENCE [LARGE SCALE GENOMIC DNA]</scope>
    <source>
        <strain evidence="11">cv. Chaw 1501</strain>
        <tissue evidence="10">Young leaves</tissue>
    </source>
</reference>
<dbReference type="FunFam" id="1.10.287.90:FF:000004">
    <property type="entry name" value="Cytochrome c oxidase subunit 2"/>
    <property type="match status" value="1"/>
</dbReference>
<sequence>MAPFDAMLTASQRKVLHEDGCSDSKPRGLGYRSPSDDEGPSTVNMVVAEEDSSSGERRETSVERGRKLSKNAPNHMIVLEWLLTIVAPCDAAEPWQLGSQDAATPMMQGIIDLHHDILFFLILILVFVSRMLVRVLWHFYYEFHPFPQRIVHGTTIEILRTIFPSIIPMFIAIPSFALLYSMDEVVVDPAITIKAIGHQWYRSAPPHEGDLSATKCTGGSRSIWLTGNLPFPSSRDYKNYSMPETGSWGG</sequence>
<comment type="caution">
    <text evidence="10">The sequence shown here is derived from an EMBL/GenBank/DDBJ whole genome shotgun (WGS) entry which is preliminary data.</text>
</comment>